<protein>
    <submittedName>
        <fullName evidence="2">Uncharacterized protein</fullName>
    </submittedName>
</protein>
<evidence type="ECO:0000313" key="3">
    <source>
        <dbReference type="Proteomes" id="UP000006180"/>
    </source>
</evidence>
<name>I3XAC4_SINF2</name>
<accession>I3XAC4</accession>
<dbReference type="AlphaFoldDB" id="I3XAC4"/>
<evidence type="ECO:0000256" key="1">
    <source>
        <dbReference type="SAM" id="MobiDB-lite"/>
    </source>
</evidence>
<dbReference type="STRING" id="1185652.USDA257_c42910"/>
<organism evidence="2 3">
    <name type="scientific">Sinorhizobium fredii (strain USDA 257)</name>
    <dbReference type="NCBI Taxonomy" id="1185652"/>
    <lineage>
        <taxon>Bacteria</taxon>
        <taxon>Pseudomonadati</taxon>
        <taxon>Pseudomonadota</taxon>
        <taxon>Alphaproteobacteria</taxon>
        <taxon>Hyphomicrobiales</taxon>
        <taxon>Rhizobiaceae</taxon>
        <taxon>Sinorhizobium/Ensifer group</taxon>
        <taxon>Sinorhizobium</taxon>
    </lineage>
</organism>
<proteinExistence type="predicted"/>
<reference evidence="2 3" key="1">
    <citation type="journal article" date="2012" name="J. Bacteriol.">
        <title>Complete genome sequence of the broad-host-range strain Sinorhizobium fredii USDA257.</title>
        <authorList>
            <person name="Schuldes J."/>
            <person name="Rodriguez Orbegoso M."/>
            <person name="Schmeisser C."/>
            <person name="Krishnan H.B."/>
            <person name="Daniel R."/>
            <person name="Streit W.R."/>
        </authorList>
    </citation>
    <scope>NUCLEOTIDE SEQUENCE [LARGE SCALE GENOMIC DNA]</scope>
    <source>
        <strain evidence="2 3">USDA 257</strain>
    </source>
</reference>
<dbReference type="HOGENOM" id="CLU_178567_0_0_5"/>
<dbReference type="PATRIC" id="fig|1185652.3.peg.4457"/>
<evidence type="ECO:0000313" key="2">
    <source>
        <dbReference type="EMBL" id="AFL52830.1"/>
    </source>
</evidence>
<feature type="region of interest" description="Disordered" evidence="1">
    <location>
        <begin position="1"/>
        <end position="20"/>
    </location>
</feature>
<dbReference type="Proteomes" id="UP000006180">
    <property type="component" value="Chromosome"/>
</dbReference>
<dbReference type="eggNOG" id="ENOG5033NKF">
    <property type="taxonomic scope" value="Bacteria"/>
</dbReference>
<dbReference type="EMBL" id="CP003563">
    <property type="protein sequence ID" value="AFL52830.1"/>
    <property type="molecule type" value="Genomic_DNA"/>
</dbReference>
<sequence length="97" mass="10211">MVRKRSATQSKGKTMKQRIAPMRSALTMMPALLLAGCGTSGPANVSGLREVVGTDLVGARGATAADQRRIDRTVVGLCAASVWAKSECVRHGERQDG</sequence>
<dbReference type="KEGG" id="sfd:USDA257_c42910"/>
<gene>
    <name evidence="2" type="ORF">USDA257_c42910</name>
</gene>